<comment type="caution">
    <text evidence="4">The sequence shown here is derived from an EMBL/GenBank/DDBJ whole genome shotgun (WGS) entry which is preliminary data.</text>
</comment>
<feature type="region of interest" description="Disordered" evidence="1">
    <location>
        <begin position="220"/>
        <end position="239"/>
    </location>
</feature>
<feature type="compositionally biased region" description="Acidic residues" evidence="1">
    <location>
        <begin position="279"/>
        <end position="290"/>
    </location>
</feature>
<feature type="compositionally biased region" description="Polar residues" evidence="1">
    <location>
        <begin position="298"/>
        <end position="308"/>
    </location>
</feature>
<keyword evidence="2" id="KW-0812">Transmembrane</keyword>
<feature type="transmembrane region" description="Helical" evidence="2">
    <location>
        <begin position="769"/>
        <end position="791"/>
    </location>
</feature>
<dbReference type="InterPro" id="IPR035914">
    <property type="entry name" value="Sperma_CUB_dom_sf"/>
</dbReference>
<feature type="compositionally biased region" description="Basic and acidic residues" evidence="1">
    <location>
        <begin position="346"/>
        <end position="359"/>
    </location>
</feature>
<feature type="compositionally biased region" description="Acidic residues" evidence="1">
    <location>
        <begin position="360"/>
        <end position="379"/>
    </location>
</feature>
<organism evidence="4 5">
    <name type="scientific">Loxostege sticticalis</name>
    <name type="common">Beet webworm moth</name>
    <dbReference type="NCBI Taxonomy" id="481309"/>
    <lineage>
        <taxon>Eukaryota</taxon>
        <taxon>Metazoa</taxon>
        <taxon>Ecdysozoa</taxon>
        <taxon>Arthropoda</taxon>
        <taxon>Hexapoda</taxon>
        <taxon>Insecta</taxon>
        <taxon>Pterygota</taxon>
        <taxon>Neoptera</taxon>
        <taxon>Endopterygota</taxon>
        <taxon>Lepidoptera</taxon>
        <taxon>Glossata</taxon>
        <taxon>Ditrysia</taxon>
        <taxon>Pyraloidea</taxon>
        <taxon>Crambidae</taxon>
        <taxon>Pyraustinae</taxon>
        <taxon>Loxostege</taxon>
    </lineage>
</organism>
<feature type="region of interest" description="Disordered" evidence="1">
    <location>
        <begin position="36"/>
        <end position="114"/>
    </location>
</feature>
<name>A0ABR3H659_LOXSC</name>
<accession>A0ABR3H659</accession>
<proteinExistence type="predicted"/>
<evidence type="ECO:0000313" key="4">
    <source>
        <dbReference type="EMBL" id="KAL0860283.1"/>
    </source>
</evidence>
<dbReference type="EMBL" id="JBEUOH010000025">
    <property type="protein sequence ID" value="KAL0860283.1"/>
    <property type="molecule type" value="Genomic_DNA"/>
</dbReference>
<sequence>MKIYWICLLVLSVAAVNAQQDDDSLDWGDYSELYDDFEPSLFDPEGKKQDGDKKEEEKHSKEEFDQIEDNRSVQNEDESKKEVEAKADEDGLNEGDKVDVKSEENKSEDDAVYMDELAVLPGLLMPQNDSLTEKKTEEKETKIEDVLEETKQILEETDDNFEDTDNNEDGDINDKYAEEAIKDILNSSKGDLIEEDTVDKVYQDLNEDLDKLMETWKKLSDGNIDDIEPEKNADDSLDPKQIAEYEKKFGEPYGEKYVLSLRQDQNYDEADYEEKMSDEIDDEDDDADNEGQEKEQSLKASTKASTIGTKDDDKVINEDGEESKNVDDGLFKDDPDADVVINEDGNENKNDDDGLFKDDPDADDATSEEDDEYDDDDVAMDGGANNDGLLIEAGDDAILDNKDYNEVDKNNDEIPKDYVLPASLLRDTNVEENVEKKSTPTINLVETLSSSKDEIVPSTVTETATTLDVTHLNAEQYDQLMAEFVQAHADDISNDGLGRNAGPIEITLTQEPTLVTSPNHPNPYPTNNVIDWMFTGDGEGIELIIHDFFVNGVIGDYLLIKPGGTDASGQDGLVFSHMLNEERRYRFLDVDRMFVRFAAHPGFSFRPGFSFSVRMVSPPPGEDEAENLPEPEAIAPVPVETFTVLIGGLTLPQFNESVEQFRLLIADMATMYINANDIDPGLNTTRQVTQITNVAVCNLNWPNSDMCSEVSFGVPLVYDSDDDEDRKPRLNEGELRAMWYLWSGQDPFASRLRELGMEEFNSPNDSGVLTVWLVIGFGLLISMAMLAFALWRFSCFENYARMPTHSDRDSVYSKQGLDLYPTPHQTLPPLFAENEYKWDDAKFEDSTRVDMGGFTNKSYARDELFDIDSDEDVITPNKRDRGFQPRGFEV</sequence>
<dbReference type="Proteomes" id="UP001549920">
    <property type="component" value="Unassembled WGS sequence"/>
</dbReference>
<evidence type="ECO:0000313" key="5">
    <source>
        <dbReference type="Proteomes" id="UP001549920"/>
    </source>
</evidence>
<keyword evidence="3" id="KW-0732">Signal</keyword>
<feature type="compositionally biased region" description="Basic and acidic residues" evidence="1">
    <location>
        <begin position="309"/>
        <end position="334"/>
    </location>
</feature>
<feature type="compositionally biased region" description="Basic and acidic residues" evidence="1">
    <location>
        <begin position="44"/>
        <end position="71"/>
    </location>
</feature>
<dbReference type="SUPFAM" id="SSF49854">
    <property type="entry name" value="Spermadhesin, CUB domain"/>
    <property type="match status" value="1"/>
</dbReference>
<protein>
    <submittedName>
        <fullName evidence="4">Uncharacterized protein</fullName>
    </submittedName>
</protein>
<feature type="region of interest" description="Disordered" evidence="1">
    <location>
        <begin position="253"/>
        <end position="387"/>
    </location>
</feature>
<feature type="compositionally biased region" description="Basic and acidic residues" evidence="1">
    <location>
        <begin position="229"/>
        <end position="239"/>
    </location>
</feature>
<evidence type="ECO:0000256" key="1">
    <source>
        <dbReference type="SAM" id="MobiDB-lite"/>
    </source>
</evidence>
<feature type="compositionally biased region" description="Basic and acidic residues" evidence="1">
    <location>
        <begin position="77"/>
        <end position="109"/>
    </location>
</feature>
<feature type="signal peptide" evidence="3">
    <location>
        <begin position="1"/>
        <end position="18"/>
    </location>
</feature>
<gene>
    <name evidence="4" type="ORF">ABMA27_009700</name>
</gene>
<keyword evidence="2" id="KW-1133">Transmembrane helix</keyword>
<reference evidence="4 5" key="1">
    <citation type="submission" date="2024-06" db="EMBL/GenBank/DDBJ databases">
        <title>A chromosome-level genome assembly of beet webworm, Loxostege sticticalis.</title>
        <authorList>
            <person name="Zhang Y."/>
        </authorList>
    </citation>
    <scope>NUCLEOTIDE SEQUENCE [LARGE SCALE GENOMIC DNA]</scope>
    <source>
        <strain evidence="4">AQ026</strain>
        <tissue evidence="4">Whole body</tissue>
    </source>
</reference>
<keyword evidence="5" id="KW-1185">Reference proteome</keyword>
<feature type="chain" id="PRO_5047090058" evidence="3">
    <location>
        <begin position="19"/>
        <end position="890"/>
    </location>
</feature>
<evidence type="ECO:0000256" key="2">
    <source>
        <dbReference type="SAM" id="Phobius"/>
    </source>
</evidence>
<keyword evidence="2" id="KW-0472">Membrane</keyword>
<dbReference type="Gene3D" id="2.60.120.290">
    <property type="entry name" value="Spermadhesin, CUB domain"/>
    <property type="match status" value="1"/>
</dbReference>
<evidence type="ECO:0000256" key="3">
    <source>
        <dbReference type="SAM" id="SignalP"/>
    </source>
</evidence>